<dbReference type="HOGENOM" id="CLU_936093_0_0_9"/>
<feature type="domain" description="NAD-dependent epimerase/dehydratase" evidence="2">
    <location>
        <begin position="3"/>
        <end position="212"/>
    </location>
</feature>
<name>N2AMG5_9FIRM</name>
<dbReference type="InterPro" id="IPR036291">
    <property type="entry name" value="NAD(P)-bd_dom_sf"/>
</dbReference>
<evidence type="ECO:0000256" key="1">
    <source>
        <dbReference type="ARBA" id="ARBA00007637"/>
    </source>
</evidence>
<dbReference type="PANTHER" id="PTHR43000">
    <property type="entry name" value="DTDP-D-GLUCOSE 4,6-DEHYDRATASE-RELATED"/>
    <property type="match status" value="1"/>
</dbReference>
<dbReference type="Proteomes" id="UP000012589">
    <property type="component" value="Unassembled WGS sequence"/>
</dbReference>
<comment type="caution">
    <text evidence="3">The sequence shown here is derived from an EMBL/GenBank/DDBJ whole genome shotgun (WGS) entry which is preliminary data.</text>
</comment>
<dbReference type="Gene3D" id="3.40.50.720">
    <property type="entry name" value="NAD(P)-binding Rossmann-like Domain"/>
    <property type="match status" value="1"/>
</dbReference>
<dbReference type="OrthoDB" id="9808602at2"/>
<organism evidence="3 4">
    <name type="scientific">Eubacterium plexicaudatum ASF492</name>
    <dbReference type="NCBI Taxonomy" id="1235802"/>
    <lineage>
        <taxon>Bacteria</taxon>
        <taxon>Bacillati</taxon>
        <taxon>Bacillota</taxon>
        <taxon>Clostridia</taxon>
        <taxon>Eubacteriales</taxon>
        <taxon>Eubacteriaceae</taxon>
        <taxon>Eubacterium</taxon>
    </lineage>
</organism>
<accession>N2AMG5</accession>
<proteinExistence type="inferred from homology"/>
<evidence type="ECO:0000313" key="3">
    <source>
        <dbReference type="EMBL" id="EMZ27265.1"/>
    </source>
</evidence>
<keyword evidence="4" id="KW-1185">Reference proteome</keyword>
<reference evidence="3 4" key="1">
    <citation type="journal article" date="2014" name="Genome Announc.">
        <title>Draft genome sequences of the altered schaedler flora, a defined bacterial community from gnotobiotic mice.</title>
        <authorList>
            <person name="Wannemuehler M.J."/>
            <person name="Overstreet A.M."/>
            <person name="Ward D.V."/>
            <person name="Phillips G.J."/>
        </authorList>
    </citation>
    <scope>NUCLEOTIDE SEQUENCE [LARGE SCALE GENOMIC DNA]</scope>
    <source>
        <strain evidence="3 4">ASF492</strain>
    </source>
</reference>
<dbReference type="InterPro" id="IPR001509">
    <property type="entry name" value="Epimerase_deHydtase"/>
</dbReference>
<dbReference type="eggNOG" id="COG0451">
    <property type="taxonomic scope" value="Bacteria"/>
</dbReference>
<evidence type="ECO:0000313" key="4">
    <source>
        <dbReference type="Proteomes" id="UP000012589"/>
    </source>
</evidence>
<dbReference type="Pfam" id="PF01370">
    <property type="entry name" value="Epimerase"/>
    <property type="match status" value="1"/>
</dbReference>
<protein>
    <recommendedName>
        <fullName evidence="2">NAD-dependent epimerase/dehydratase domain-containing protein</fullName>
    </recommendedName>
</protein>
<sequence length="289" mass="34020">MKILLTGSNGFIGRNLAEKLCVDYKVEAPGRMELDLTDEQAVETYLDRNNFDIIIHAANASNTRNADITRYRLLDGNLRMFFNLERCSELYGRMYYFGSGAEYDMRHYVPGMKEGYFGMHVPEDPYGLSKYAMAKTSEKSRNIYDLCLFGVYGKYEEYERRFISNAICRVLTGRDITIRKNVYFDYLWIDDLCEIMRWFLEHEPKRKRYNVCRGSKIDLYSLAKIVKKLLHADCGIQVKEPGWKPEYSGNNQRLLQEMGSFIFTGYEESIQRLCCYYKTNMHLIDVNRI</sequence>
<comment type="similarity">
    <text evidence="1">Belongs to the NAD(P)-dependent epimerase/dehydratase family.</text>
</comment>
<gene>
    <name evidence="3" type="ORF">C823_02389</name>
</gene>
<dbReference type="AlphaFoldDB" id="N2AMG5"/>
<dbReference type="EMBL" id="AQFT01000072">
    <property type="protein sequence ID" value="EMZ27265.1"/>
    <property type="molecule type" value="Genomic_DNA"/>
</dbReference>
<evidence type="ECO:0000259" key="2">
    <source>
        <dbReference type="Pfam" id="PF01370"/>
    </source>
</evidence>
<dbReference type="PATRIC" id="fig|1235802.3.peg.2527"/>
<dbReference type="STRING" id="1235802.C823_02389"/>
<dbReference type="SUPFAM" id="SSF51735">
    <property type="entry name" value="NAD(P)-binding Rossmann-fold domains"/>
    <property type="match status" value="1"/>
</dbReference>